<sequence length="194" mass="21831">IESKKERRFERVPQIRAPVQNAVHNRDASALTRRRRRRSSPNVRGAISPARRCGSRGSRRSSCGASSWEGRSCNKYHANICSYPVPAASSAAAVRVRARTATRELEHHALARQLLAVQVVDRVVRVARRDDVAQLAVAAEEVLHVALRRARRQTANVHAVGHRERSVKSSCLKVARFRNENTAKYEEKHASKFE</sequence>
<dbReference type="Proteomes" id="UP000005239">
    <property type="component" value="Unassembled WGS sequence"/>
</dbReference>
<reference evidence="1" key="2">
    <citation type="submission" date="2022-06" db="UniProtKB">
        <authorList>
            <consortium name="EnsemblMetazoa"/>
        </authorList>
    </citation>
    <scope>IDENTIFICATION</scope>
    <source>
        <strain evidence="1">PS312</strain>
    </source>
</reference>
<accession>A0A8R1UN87</accession>
<evidence type="ECO:0000313" key="2">
    <source>
        <dbReference type="Proteomes" id="UP000005239"/>
    </source>
</evidence>
<dbReference type="AlphaFoldDB" id="A0A2A6C5X2"/>
<proteinExistence type="predicted"/>
<dbReference type="EnsemblMetazoa" id="PPA34608.1">
    <property type="protein sequence ID" value="PPA34608.1"/>
    <property type="gene ID" value="WBGene00272977"/>
</dbReference>
<evidence type="ECO:0000313" key="1">
    <source>
        <dbReference type="EnsemblMetazoa" id="PPA34608.1"/>
    </source>
</evidence>
<reference evidence="2" key="1">
    <citation type="journal article" date="2008" name="Nat. Genet.">
        <title>The Pristionchus pacificus genome provides a unique perspective on nematode lifestyle and parasitism.</title>
        <authorList>
            <person name="Dieterich C."/>
            <person name="Clifton S.W."/>
            <person name="Schuster L.N."/>
            <person name="Chinwalla A."/>
            <person name="Delehaunty K."/>
            <person name="Dinkelacker I."/>
            <person name="Fulton L."/>
            <person name="Fulton R."/>
            <person name="Godfrey J."/>
            <person name="Minx P."/>
            <person name="Mitreva M."/>
            <person name="Roeseler W."/>
            <person name="Tian H."/>
            <person name="Witte H."/>
            <person name="Yang S.P."/>
            <person name="Wilson R.K."/>
            <person name="Sommer R.J."/>
        </authorList>
    </citation>
    <scope>NUCLEOTIDE SEQUENCE [LARGE SCALE GENOMIC DNA]</scope>
    <source>
        <strain evidence="2">PS312</strain>
    </source>
</reference>
<name>A0A2A6C5X2_PRIPA</name>
<accession>A0A2A6C5X2</accession>
<protein>
    <submittedName>
        <fullName evidence="1">Uncharacterized protein</fullName>
    </submittedName>
</protein>
<keyword evidence="2" id="KW-1185">Reference proteome</keyword>
<organism evidence="1 2">
    <name type="scientific">Pristionchus pacificus</name>
    <name type="common">Parasitic nematode worm</name>
    <dbReference type="NCBI Taxonomy" id="54126"/>
    <lineage>
        <taxon>Eukaryota</taxon>
        <taxon>Metazoa</taxon>
        <taxon>Ecdysozoa</taxon>
        <taxon>Nematoda</taxon>
        <taxon>Chromadorea</taxon>
        <taxon>Rhabditida</taxon>
        <taxon>Rhabditina</taxon>
        <taxon>Diplogasteromorpha</taxon>
        <taxon>Diplogasteroidea</taxon>
        <taxon>Neodiplogasteridae</taxon>
        <taxon>Pristionchus</taxon>
    </lineage>
</organism>
<gene>
    <name evidence="1" type="primary">WBGene00272977</name>
</gene>